<gene>
    <name evidence="2" type="ORF">BN000_02191</name>
</gene>
<accession>A0A0U1DC31</accession>
<dbReference type="AlphaFoldDB" id="A0A0U1DC31"/>
<keyword evidence="2" id="KW-0812">Transmembrane</keyword>
<evidence type="ECO:0000313" key="2">
    <source>
        <dbReference type="EMBL" id="CQD10608.1"/>
    </source>
</evidence>
<protein>
    <submittedName>
        <fullName evidence="2">Transmembrane protein</fullName>
    </submittedName>
</protein>
<dbReference type="EMBL" id="CTEC01000001">
    <property type="protein sequence ID" value="CQD10608.1"/>
    <property type="molecule type" value="Genomic_DNA"/>
</dbReference>
<evidence type="ECO:0000313" key="3">
    <source>
        <dbReference type="Proteomes" id="UP000199601"/>
    </source>
</evidence>
<dbReference type="Proteomes" id="UP000199601">
    <property type="component" value="Unassembled WGS sequence"/>
</dbReference>
<keyword evidence="2" id="KW-0472">Membrane</keyword>
<reference evidence="3" key="1">
    <citation type="submission" date="2015-03" db="EMBL/GenBank/DDBJ databases">
        <authorList>
            <person name="Urmite Genomes"/>
        </authorList>
    </citation>
    <scope>NUCLEOTIDE SEQUENCE [LARGE SCALE GENOMIC DNA]</scope>
    <source>
        <strain evidence="3">CSUR P1344</strain>
    </source>
</reference>
<proteinExistence type="predicted"/>
<name>A0A0U1DC31_9MYCO</name>
<dbReference type="RefSeq" id="WP_090420397.1">
    <property type="nucleotide sequence ID" value="NZ_CTEC01000001.1"/>
</dbReference>
<feature type="region of interest" description="Disordered" evidence="1">
    <location>
        <begin position="182"/>
        <end position="210"/>
    </location>
</feature>
<sequence length="330" mass="34475">MAVTLSQIRAWSTEHLTNAARYWSQTADRWDDAFLTMRNQSQSIPWKGAGGDALRQRTGADYTLVNAKADELRQAAAIARNGASDISAAKQRVLYAVADAQNAGFDVGEDLSVSYTDHGGTAAEQAARQAQAEQMASQIWSRAAELEATDGKVAGQLTATTADLNNVGFAPAPDGSDVKLVDFNTNSGSQPPPIAPWDTPDGKPPPGAGLSPALQQMILGGNPANLTGQGVVDNLQRFVQSLPENDPRQAYLRGQLADLQAHVTDIDYARTHCSTDDWIQRTTTFASGVVVTGAGVLTAETGAGLVVAGASGLGTVLAGGNLLKCLTGSK</sequence>
<organism evidence="2 3">
    <name type="scientific">Mycobacterium europaeum</name>
    <dbReference type="NCBI Taxonomy" id="761804"/>
    <lineage>
        <taxon>Bacteria</taxon>
        <taxon>Bacillati</taxon>
        <taxon>Actinomycetota</taxon>
        <taxon>Actinomycetes</taxon>
        <taxon>Mycobacteriales</taxon>
        <taxon>Mycobacteriaceae</taxon>
        <taxon>Mycobacterium</taxon>
        <taxon>Mycobacterium simiae complex</taxon>
    </lineage>
</organism>
<keyword evidence="3" id="KW-1185">Reference proteome</keyword>
<evidence type="ECO:0000256" key="1">
    <source>
        <dbReference type="SAM" id="MobiDB-lite"/>
    </source>
</evidence>